<dbReference type="EMBL" id="CP093379">
    <property type="protein sequence ID" value="UNM96470.1"/>
    <property type="molecule type" value="Genomic_DNA"/>
</dbReference>
<organism evidence="1 2">
    <name type="scientific">Ignatzschineria rhizosphaerae</name>
    <dbReference type="NCBI Taxonomy" id="2923279"/>
    <lineage>
        <taxon>Bacteria</taxon>
        <taxon>Pseudomonadati</taxon>
        <taxon>Pseudomonadota</taxon>
        <taxon>Gammaproteobacteria</taxon>
        <taxon>Cardiobacteriales</taxon>
        <taxon>Ignatzschineriaceae</taxon>
        <taxon>Ignatzschineria</taxon>
    </lineage>
</organism>
<sequence length="258" mass="29571">MTSQSSQPTIIAPVGRQVLYFILIALVSYMGIDAFDLSLSNILAYDVSLSRISLSYFAVIVLVLIIFWGSLERYYETQKALITVFVGLVLSAIILFYLNEEIYQFRRDFDTSSAFFIILHGFMTLFLYGAIILFVMAYFPGSQDKKRGLIACMLSPCITLLLHVIIMLTFVKIIIMLDINLISWPLWFACFIFSFSVLCSSHIMMLITHWTSNRPTVYKAVLVIGALLSVALLIYMNMALVFENYVVMLYFDYPDFIR</sequence>
<evidence type="ECO:0008006" key="3">
    <source>
        <dbReference type="Google" id="ProtNLM"/>
    </source>
</evidence>
<proteinExistence type="predicted"/>
<dbReference type="RefSeq" id="WP_242150115.1">
    <property type="nucleotide sequence ID" value="NZ_CP093379.1"/>
</dbReference>
<protein>
    <recommendedName>
        <fullName evidence="3">DUF420 domain-containing protein</fullName>
    </recommendedName>
</protein>
<evidence type="ECO:0000313" key="2">
    <source>
        <dbReference type="Proteomes" id="UP000829542"/>
    </source>
</evidence>
<gene>
    <name evidence="1" type="ORF">MMG00_00950</name>
</gene>
<name>A0ABY3X2G2_9GAMM</name>
<accession>A0ABY3X2G2</accession>
<dbReference type="Proteomes" id="UP000829542">
    <property type="component" value="Chromosome"/>
</dbReference>
<keyword evidence="2" id="KW-1185">Reference proteome</keyword>
<reference evidence="1 2" key="1">
    <citation type="submission" date="2022-03" db="EMBL/GenBank/DDBJ databases">
        <title>Ignatzschineria rhizosphaerae HR5S32.</title>
        <authorList>
            <person name="Sun J.Q."/>
            <person name="Feng J.Y."/>
        </authorList>
    </citation>
    <scope>NUCLEOTIDE SEQUENCE [LARGE SCALE GENOMIC DNA]</scope>
    <source>
        <strain evidence="1 2">HR5S32</strain>
    </source>
</reference>
<evidence type="ECO:0000313" key="1">
    <source>
        <dbReference type="EMBL" id="UNM96470.1"/>
    </source>
</evidence>